<dbReference type="EMBL" id="HBIU01039483">
    <property type="protein sequence ID" value="CAE0639168.1"/>
    <property type="molecule type" value="Transcribed_RNA"/>
</dbReference>
<keyword evidence="1" id="KW-0862">Zinc</keyword>
<feature type="region of interest" description="Disordered" evidence="2">
    <location>
        <begin position="376"/>
        <end position="401"/>
    </location>
</feature>
<evidence type="ECO:0000256" key="2">
    <source>
        <dbReference type="SAM" id="MobiDB-lite"/>
    </source>
</evidence>
<feature type="compositionally biased region" description="Basic residues" evidence="2">
    <location>
        <begin position="337"/>
        <end position="351"/>
    </location>
</feature>
<evidence type="ECO:0000256" key="1">
    <source>
        <dbReference type="PROSITE-ProRule" id="PRU00024"/>
    </source>
</evidence>
<evidence type="ECO:0000313" key="4">
    <source>
        <dbReference type="EMBL" id="CAE0639168.1"/>
    </source>
</evidence>
<name>A0A7S4DBB9_HETAK</name>
<dbReference type="CDD" id="cd19757">
    <property type="entry name" value="Bbox1"/>
    <property type="match status" value="1"/>
</dbReference>
<accession>A0A7S4DBB9</accession>
<reference evidence="4" key="1">
    <citation type="submission" date="2021-01" db="EMBL/GenBank/DDBJ databases">
        <authorList>
            <person name="Corre E."/>
            <person name="Pelletier E."/>
            <person name="Niang G."/>
            <person name="Scheremetjew M."/>
            <person name="Finn R."/>
            <person name="Kale V."/>
            <person name="Holt S."/>
            <person name="Cochrane G."/>
            <person name="Meng A."/>
            <person name="Brown T."/>
            <person name="Cohen L."/>
        </authorList>
    </citation>
    <scope>NUCLEOTIDE SEQUENCE</scope>
    <source>
        <strain evidence="4">CCMP3107</strain>
    </source>
</reference>
<dbReference type="PROSITE" id="PS50119">
    <property type="entry name" value="ZF_BBOX"/>
    <property type="match status" value="1"/>
</dbReference>
<dbReference type="InterPro" id="IPR011993">
    <property type="entry name" value="PH-like_dom_sf"/>
</dbReference>
<feature type="region of interest" description="Disordered" evidence="2">
    <location>
        <begin position="332"/>
        <end position="357"/>
    </location>
</feature>
<gene>
    <name evidence="4" type="ORF">HAKA00212_LOCUS17982</name>
</gene>
<organism evidence="4">
    <name type="scientific">Heterosigma akashiwo</name>
    <name type="common">Chromophytic alga</name>
    <name type="synonym">Heterosigma carterae</name>
    <dbReference type="NCBI Taxonomy" id="2829"/>
    <lineage>
        <taxon>Eukaryota</taxon>
        <taxon>Sar</taxon>
        <taxon>Stramenopiles</taxon>
        <taxon>Ochrophyta</taxon>
        <taxon>Raphidophyceae</taxon>
        <taxon>Chattonellales</taxon>
        <taxon>Chattonellaceae</taxon>
        <taxon>Heterosigma</taxon>
    </lineage>
</organism>
<keyword evidence="1" id="KW-0479">Metal-binding</keyword>
<feature type="domain" description="B box-type" evidence="3">
    <location>
        <begin position="18"/>
        <end position="60"/>
    </location>
</feature>
<dbReference type="Gene3D" id="2.30.29.30">
    <property type="entry name" value="Pleckstrin-homology domain (PH domain)/Phosphotyrosine-binding domain (PTB)"/>
    <property type="match status" value="1"/>
</dbReference>
<sequence length="543" mass="60241">MGQAGSQEDNLKTWFTDCEGCKGDSPPTHFCKDCRAAYCEECSNIRHASGAFSIHTVKQSIELISGYFALECSECEVESSILNHVYCHGCKAYKCKECDRFFHNSKQNDEFHPRQVYALSTEDAFFRCKGCVTKADVPQNSIAEVWCAECALASGASFGSYCLPCHRERHCMGVYKAHPPPQPLHHDLMLTCSGCGDAKPVSDFSACRPCGTLQCKACDGFAHRPQALQAHRRLTFAGGGRVLSLQEYEEAAVGGGGGAAPAGLGALWDQWQAQWAEAQGASVQWPGWAAPKKEDVPLILTSKLADETEKQQDRLKKMNVNGRRMSLPEAVEELQKRKPTIKRSAKKKKPRPTMPEKGKSRFRLLTAFSKKGSGLIKEDDSVSFEEEEEEEVKDHDPMPGDDFEEFMRTLKTKGLVAMKHGRSGNVSKVKLTTNQDGTTLFWCRHKHKGDTAPTLPNQVDFSEVHEVRAAIETDPDFPRYAGTVVLRRSLHPRQANRALSLLWDERTLDLEFPDVEACAWAYQGFTMAAVANHRPGGVSPPPP</sequence>
<keyword evidence="1" id="KW-0863">Zinc-finger</keyword>
<dbReference type="GO" id="GO:0008270">
    <property type="term" value="F:zinc ion binding"/>
    <property type="evidence" value="ECO:0007669"/>
    <property type="project" value="UniProtKB-KW"/>
</dbReference>
<proteinExistence type="predicted"/>
<dbReference type="AlphaFoldDB" id="A0A7S4DBB9"/>
<dbReference type="InterPro" id="IPR000315">
    <property type="entry name" value="Znf_B-box"/>
</dbReference>
<protein>
    <recommendedName>
        <fullName evidence="3">B box-type domain-containing protein</fullName>
    </recommendedName>
</protein>
<feature type="compositionally biased region" description="Acidic residues" evidence="2">
    <location>
        <begin position="381"/>
        <end position="391"/>
    </location>
</feature>
<evidence type="ECO:0000259" key="3">
    <source>
        <dbReference type="PROSITE" id="PS50119"/>
    </source>
</evidence>